<dbReference type="AlphaFoldDB" id="A0AAN9JL01"/>
<dbReference type="EMBL" id="JAYKXN010000003">
    <property type="protein sequence ID" value="KAK7301155.1"/>
    <property type="molecule type" value="Genomic_DNA"/>
</dbReference>
<sequence length="92" mass="10081">MVAIGVGTLGFWMRSCRGVYGEHKYGLVMPAGAERINGGNGHKHVALLDESLWRCVPGEGLILILGRNSQRALVSHWNLSLITSYLAWPYAS</sequence>
<evidence type="ECO:0000313" key="2">
    <source>
        <dbReference type="Proteomes" id="UP001359559"/>
    </source>
</evidence>
<name>A0AAN9JL01_CLITE</name>
<comment type="caution">
    <text evidence="1">The sequence shown here is derived from an EMBL/GenBank/DDBJ whole genome shotgun (WGS) entry which is preliminary data.</text>
</comment>
<organism evidence="1 2">
    <name type="scientific">Clitoria ternatea</name>
    <name type="common">Butterfly pea</name>
    <dbReference type="NCBI Taxonomy" id="43366"/>
    <lineage>
        <taxon>Eukaryota</taxon>
        <taxon>Viridiplantae</taxon>
        <taxon>Streptophyta</taxon>
        <taxon>Embryophyta</taxon>
        <taxon>Tracheophyta</taxon>
        <taxon>Spermatophyta</taxon>
        <taxon>Magnoliopsida</taxon>
        <taxon>eudicotyledons</taxon>
        <taxon>Gunneridae</taxon>
        <taxon>Pentapetalae</taxon>
        <taxon>rosids</taxon>
        <taxon>fabids</taxon>
        <taxon>Fabales</taxon>
        <taxon>Fabaceae</taxon>
        <taxon>Papilionoideae</taxon>
        <taxon>50 kb inversion clade</taxon>
        <taxon>NPAAA clade</taxon>
        <taxon>indigoferoid/millettioid clade</taxon>
        <taxon>Phaseoleae</taxon>
        <taxon>Clitoria</taxon>
    </lineage>
</organism>
<reference evidence="1 2" key="1">
    <citation type="submission" date="2024-01" db="EMBL/GenBank/DDBJ databases">
        <title>The genomes of 5 underutilized Papilionoideae crops provide insights into root nodulation and disease resistance.</title>
        <authorList>
            <person name="Yuan L."/>
        </authorList>
    </citation>
    <scope>NUCLEOTIDE SEQUENCE [LARGE SCALE GENOMIC DNA]</scope>
    <source>
        <strain evidence="1">LY-2023</strain>
        <tissue evidence="1">Leaf</tissue>
    </source>
</reference>
<protein>
    <submittedName>
        <fullName evidence="1">Uncharacterized protein</fullName>
    </submittedName>
</protein>
<proteinExistence type="predicted"/>
<accession>A0AAN9JL01</accession>
<gene>
    <name evidence="1" type="ORF">RJT34_12016</name>
</gene>
<keyword evidence="2" id="KW-1185">Reference proteome</keyword>
<dbReference type="Proteomes" id="UP001359559">
    <property type="component" value="Unassembled WGS sequence"/>
</dbReference>
<evidence type="ECO:0000313" key="1">
    <source>
        <dbReference type="EMBL" id="KAK7301155.1"/>
    </source>
</evidence>